<proteinExistence type="predicted"/>
<protein>
    <submittedName>
        <fullName evidence="1">Putative esterase</fullName>
    </submittedName>
</protein>
<dbReference type="Proteomes" id="UP000050465">
    <property type="component" value="Unassembled WGS sequence"/>
</dbReference>
<evidence type="ECO:0000313" key="1">
    <source>
        <dbReference type="EMBL" id="KPQ33677.1"/>
    </source>
</evidence>
<reference evidence="1 2" key="1">
    <citation type="submission" date="2015-09" db="EMBL/GenBank/DDBJ databases">
        <title>Identification and resolution of microdiversity through metagenomic sequencing of parallel consortia.</title>
        <authorList>
            <person name="Nelson W.C."/>
            <person name="Romine M.F."/>
            <person name="Lindemann S.R."/>
        </authorList>
    </citation>
    <scope>NUCLEOTIDE SEQUENCE [LARGE SCALE GENOMIC DNA]</scope>
    <source>
        <strain evidence="1">Ana</strain>
    </source>
</reference>
<dbReference type="Pfam" id="PF00756">
    <property type="entry name" value="Esterase"/>
    <property type="match status" value="1"/>
</dbReference>
<dbReference type="Gene3D" id="3.40.50.1820">
    <property type="entry name" value="alpha/beta hydrolase"/>
    <property type="match status" value="1"/>
</dbReference>
<dbReference type="InterPro" id="IPR000801">
    <property type="entry name" value="Esterase-like"/>
</dbReference>
<dbReference type="PANTHER" id="PTHR48098">
    <property type="entry name" value="ENTEROCHELIN ESTERASE-RELATED"/>
    <property type="match status" value="1"/>
</dbReference>
<sequence>MSLQTAHRKSLRLTTGVRLMAWLLAGLLPAQIAEAASIHQASIHKLEQELEQEDAIASSLAKSHSKSCQPPFSCRSTSAKTAEELPDLDAPIARGPIIREMSELTEADGTTIILPPNYDPRKPYPALVLMPYTNRTALHLFNWSIYDAYHRQTEDSFIIIMPPGQGSAANWSGAGWESLVSEYERYIQQALDPLVKKYNISREQLVIGGFSLGGDLSWTLSLRNPDIFSGAIVLGSMSTYRNDQNASQLADRDFRYFMAIGSYDGNKHAMNSAINTLDMQTIDYHYEEVGNAGHGDLPERMQRDLFLSAMDYVLANF</sequence>
<organism evidence="1 2">
    <name type="scientific">Phormidesmis priestleyi Ana</name>
    <dbReference type="NCBI Taxonomy" id="1666911"/>
    <lineage>
        <taxon>Bacteria</taxon>
        <taxon>Bacillati</taxon>
        <taxon>Cyanobacteriota</taxon>
        <taxon>Cyanophyceae</taxon>
        <taxon>Leptolyngbyales</taxon>
        <taxon>Leptolyngbyaceae</taxon>
        <taxon>Phormidesmis</taxon>
    </lineage>
</organism>
<accession>A0A0P8BJ08</accession>
<comment type="caution">
    <text evidence="1">The sequence shown here is derived from an EMBL/GenBank/DDBJ whole genome shotgun (WGS) entry which is preliminary data.</text>
</comment>
<dbReference type="SUPFAM" id="SSF53474">
    <property type="entry name" value="alpha/beta-Hydrolases"/>
    <property type="match status" value="1"/>
</dbReference>
<dbReference type="PATRIC" id="fig|1666911.3.peg.1307"/>
<dbReference type="AlphaFoldDB" id="A0A0P8BJ08"/>
<gene>
    <name evidence="1" type="ORF">HLUCCA11_17540</name>
</gene>
<evidence type="ECO:0000313" key="2">
    <source>
        <dbReference type="Proteomes" id="UP000050465"/>
    </source>
</evidence>
<dbReference type="STRING" id="1666911.HLUCCA11_17540"/>
<dbReference type="InterPro" id="IPR029058">
    <property type="entry name" value="AB_hydrolase_fold"/>
</dbReference>
<dbReference type="InterPro" id="IPR050583">
    <property type="entry name" value="Mycobacterial_A85_antigen"/>
</dbReference>
<name>A0A0P8BJ08_9CYAN</name>
<dbReference type="EMBL" id="LJZR01000028">
    <property type="protein sequence ID" value="KPQ33677.1"/>
    <property type="molecule type" value="Genomic_DNA"/>
</dbReference>